<dbReference type="KEGG" id="bvo:Pan97_28990"/>
<evidence type="ECO:0000259" key="2">
    <source>
        <dbReference type="Pfam" id="PF15636"/>
    </source>
</evidence>
<evidence type="ECO:0000256" key="1">
    <source>
        <dbReference type="SAM" id="SignalP"/>
    </source>
</evidence>
<dbReference type="Proteomes" id="UP000318626">
    <property type="component" value="Chromosome"/>
</dbReference>
<dbReference type="Pfam" id="PF15636">
    <property type="entry name" value="Tox-GHH"/>
    <property type="match status" value="1"/>
</dbReference>
<feature type="domain" description="Tox-GHH" evidence="2">
    <location>
        <begin position="264"/>
        <end position="331"/>
    </location>
</feature>
<dbReference type="InterPro" id="IPR030934">
    <property type="entry name" value="Intein_C"/>
</dbReference>
<organism evidence="3 4">
    <name type="scientific">Bremerella volcania</name>
    <dbReference type="NCBI Taxonomy" id="2527984"/>
    <lineage>
        <taxon>Bacteria</taxon>
        <taxon>Pseudomonadati</taxon>
        <taxon>Planctomycetota</taxon>
        <taxon>Planctomycetia</taxon>
        <taxon>Pirellulales</taxon>
        <taxon>Pirellulaceae</taxon>
        <taxon>Bremerella</taxon>
    </lineage>
</organism>
<feature type="signal peptide" evidence="1">
    <location>
        <begin position="1"/>
        <end position="24"/>
    </location>
</feature>
<dbReference type="SUPFAM" id="SSF51294">
    <property type="entry name" value="Hedgehog/intein (Hint) domain"/>
    <property type="match status" value="1"/>
</dbReference>
<keyword evidence="1" id="KW-0732">Signal</keyword>
<dbReference type="EMBL" id="CP036289">
    <property type="protein sequence ID" value="QDU75857.1"/>
    <property type="molecule type" value="Genomic_DNA"/>
</dbReference>
<gene>
    <name evidence="3" type="ORF">Pan97_28990</name>
</gene>
<keyword evidence="4" id="KW-1185">Reference proteome</keyword>
<dbReference type="InterPro" id="IPR028916">
    <property type="entry name" value="Tox-GHH_dom"/>
</dbReference>
<dbReference type="InterPro" id="IPR036844">
    <property type="entry name" value="Hint_dom_sf"/>
</dbReference>
<dbReference type="AlphaFoldDB" id="A0A518C9F0"/>
<evidence type="ECO:0000313" key="3">
    <source>
        <dbReference type="EMBL" id="QDU75857.1"/>
    </source>
</evidence>
<dbReference type="PROSITE" id="PS50818">
    <property type="entry name" value="INTEIN_C_TER"/>
    <property type="match status" value="1"/>
</dbReference>
<name>A0A518C9F0_9BACT</name>
<evidence type="ECO:0000313" key="4">
    <source>
        <dbReference type="Proteomes" id="UP000318626"/>
    </source>
</evidence>
<proteinExistence type="predicted"/>
<dbReference type="OrthoDB" id="271912at2"/>
<reference evidence="4" key="1">
    <citation type="submission" date="2019-02" db="EMBL/GenBank/DDBJ databases">
        <title>Deep-cultivation of Planctomycetes and their phenomic and genomic characterization uncovers novel biology.</title>
        <authorList>
            <person name="Wiegand S."/>
            <person name="Jogler M."/>
            <person name="Boedeker C."/>
            <person name="Pinto D."/>
            <person name="Vollmers J."/>
            <person name="Rivas-Marin E."/>
            <person name="Kohn T."/>
            <person name="Peeters S.H."/>
            <person name="Heuer A."/>
            <person name="Rast P."/>
            <person name="Oberbeckmann S."/>
            <person name="Bunk B."/>
            <person name="Jeske O."/>
            <person name="Meyerdierks A."/>
            <person name="Storesund J.E."/>
            <person name="Kallscheuer N."/>
            <person name="Luecker S."/>
            <person name="Lage O.M."/>
            <person name="Pohl T."/>
            <person name="Merkel B.J."/>
            <person name="Hornburger P."/>
            <person name="Mueller R.-W."/>
            <person name="Bruemmer F."/>
            <person name="Labrenz M."/>
            <person name="Spormann A.M."/>
            <person name="Op den Camp H."/>
            <person name="Overmann J."/>
            <person name="Amann R."/>
            <person name="Jetten M.S.M."/>
            <person name="Mascher T."/>
            <person name="Medema M.H."/>
            <person name="Devos D.P."/>
            <person name="Kaster A.-K."/>
            <person name="Ovreas L."/>
            <person name="Rohde M."/>
            <person name="Galperin M.Y."/>
            <person name="Jogler C."/>
        </authorList>
    </citation>
    <scope>NUCLEOTIDE SEQUENCE [LARGE SCALE GENOMIC DNA]</scope>
    <source>
        <strain evidence="4">Pan97</strain>
    </source>
</reference>
<dbReference type="RefSeq" id="WP_144973532.1">
    <property type="nucleotide sequence ID" value="NZ_CP036289.1"/>
</dbReference>
<accession>A0A518C9F0</accession>
<dbReference type="Gene3D" id="2.170.16.10">
    <property type="entry name" value="Hedgehog/Intein (Hint) domain"/>
    <property type="match status" value="1"/>
</dbReference>
<protein>
    <recommendedName>
        <fullName evidence="2">Tox-GHH domain-containing protein</fullName>
    </recommendedName>
</protein>
<sequence length="356" mass="38940" precursor="true">MNTFQKSILLSALCCTIGAGLLLAGSRSITPRETEATKPVIRPIESVRLGDRVDTSASAIAKEKAVAPLAERPYWDALEVDSNSWKSIRFQLVKGNELFDIELLRPDGWLLENGVAVGGKVHLTLPEQSIDDWADVIEVSACPPLAKGTGRVVTGLITHIRPGVYDLFLEDAPESIGVTDNHPFWSVDRQDFVVTSDLIIGERLEAFGRTVRVANLVSRSGEHRVYNLEVHRDHIYRVTSLGILVHNASSNPHLAGQTPQPGTRGTGVNRARAAEVELVQRTGKGTKAWTPEQIEYIQQNGRLPPGQVGHHINNVADFPEWAGDPRNIKFVDGQAGNLAEHGGNFQNKTTGPLIDR</sequence>
<feature type="chain" id="PRO_5022108943" description="Tox-GHH domain-containing protein" evidence="1">
    <location>
        <begin position="25"/>
        <end position="356"/>
    </location>
</feature>
<dbReference type="NCBIfam" id="TIGR01443">
    <property type="entry name" value="intein_Cterm"/>
    <property type="match status" value="1"/>
</dbReference>